<evidence type="ECO:0000313" key="1">
    <source>
        <dbReference type="EMBL" id="GBN60703.1"/>
    </source>
</evidence>
<protein>
    <submittedName>
        <fullName evidence="1">Uncharacterized protein</fullName>
    </submittedName>
</protein>
<accession>A0A4Y2QCD1</accession>
<sequence length="195" mass="22797">MQSQHFADEIFQFQGLLQEHSEEKHWALVLEMKNLLLLEMVDQKRRNMMLCAGDGWKGRDMKVWGTKMINQRVSKGGERDSEPFAWDMPMSRIWERDATLRIAKCRNGLAVRVLVQEEVANWIDDSPNPPYMAMCTLNSLVPNHLPRDMRFVKVLAAGIFWSPLNAIFRWLISRAEVSMFETLIHINTCRVFESQ</sequence>
<dbReference type="Proteomes" id="UP000499080">
    <property type="component" value="Unassembled WGS sequence"/>
</dbReference>
<comment type="caution">
    <text evidence="1">The sequence shown here is derived from an EMBL/GenBank/DDBJ whole genome shotgun (WGS) entry which is preliminary data.</text>
</comment>
<dbReference type="EMBL" id="BGPR01137780">
    <property type="protein sequence ID" value="GBN60703.1"/>
    <property type="molecule type" value="Genomic_DNA"/>
</dbReference>
<proteinExistence type="predicted"/>
<gene>
    <name evidence="1" type="ORF">AVEN_15048_1</name>
</gene>
<keyword evidence="2" id="KW-1185">Reference proteome</keyword>
<evidence type="ECO:0000313" key="2">
    <source>
        <dbReference type="Proteomes" id="UP000499080"/>
    </source>
</evidence>
<dbReference type="AlphaFoldDB" id="A0A4Y2QCD1"/>
<reference evidence="1 2" key="1">
    <citation type="journal article" date="2019" name="Sci. Rep.">
        <title>Orb-weaving spider Araneus ventricosus genome elucidates the spidroin gene catalogue.</title>
        <authorList>
            <person name="Kono N."/>
            <person name="Nakamura H."/>
            <person name="Ohtoshi R."/>
            <person name="Moran D.A.P."/>
            <person name="Shinohara A."/>
            <person name="Yoshida Y."/>
            <person name="Fujiwara M."/>
            <person name="Mori M."/>
            <person name="Tomita M."/>
            <person name="Arakawa K."/>
        </authorList>
    </citation>
    <scope>NUCLEOTIDE SEQUENCE [LARGE SCALE GENOMIC DNA]</scope>
</reference>
<organism evidence="1 2">
    <name type="scientific">Araneus ventricosus</name>
    <name type="common">Orbweaver spider</name>
    <name type="synonym">Epeira ventricosa</name>
    <dbReference type="NCBI Taxonomy" id="182803"/>
    <lineage>
        <taxon>Eukaryota</taxon>
        <taxon>Metazoa</taxon>
        <taxon>Ecdysozoa</taxon>
        <taxon>Arthropoda</taxon>
        <taxon>Chelicerata</taxon>
        <taxon>Arachnida</taxon>
        <taxon>Araneae</taxon>
        <taxon>Araneomorphae</taxon>
        <taxon>Entelegynae</taxon>
        <taxon>Araneoidea</taxon>
        <taxon>Araneidae</taxon>
        <taxon>Araneus</taxon>
    </lineage>
</organism>
<name>A0A4Y2QCD1_ARAVE</name>